<dbReference type="InterPro" id="IPR022201">
    <property type="entry name" value="DUF3726"/>
</dbReference>
<sequence length="208" mass="22212">MSFSLNEVEAMAKNAARGGHYSWAMAKEAGRATRWLCAQGQDGCGALAGMLRVQEAEKLLPPSVRGEEWRADTGKLCPLSVGTAASDRAASLTGQVTVVHGVVFPLLLMPFFSSASRVSGQIVFAQVDEAKAKVAADGIRLQGAFPDEASQVIITFGSGNFEPAEKHTRAIPRDEDWLSLKFFAHRTYAPATEESRRLGAGESGGSRN</sequence>
<reference evidence="1 2" key="1">
    <citation type="submission" date="2019-03" db="EMBL/GenBank/DDBJ databases">
        <title>Genomic Encyclopedia of Archaeal and Bacterial Type Strains, Phase II (KMG-II): from individual species to whole genera.</title>
        <authorList>
            <person name="Goeker M."/>
        </authorList>
    </citation>
    <scope>NUCLEOTIDE SEQUENCE [LARGE SCALE GENOMIC DNA]</scope>
    <source>
        <strain evidence="1 2">DSM 26433</strain>
    </source>
</reference>
<keyword evidence="2" id="KW-1185">Reference proteome</keyword>
<organism evidence="1 2">
    <name type="scientific">Shimia isoporae</name>
    <dbReference type="NCBI Taxonomy" id="647720"/>
    <lineage>
        <taxon>Bacteria</taxon>
        <taxon>Pseudomonadati</taxon>
        <taxon>Pseudomonadota</taxon>
        <taxon>Alphaproteobacteria</taxon>
        <taxon>Rhodobacterales</taxon>
        <taxon>Roseobacteraceae</taxon>
    </lineage>
</organism>
<dbReference type="EMBL" id="SMGR01000001">
    <property type="protein sequence ID" value="TCL09898.1"/>
    <property type="molecule type" value="Genomic_DNA"/>
</dbReference>
<dbReference type="AlphaFoldDB" id="A0A4R1NXA2"/>
<dbReference type="OrthoDB" id="8420038at2"/>
<evidence type="ECO:0000313" key="1">
    <source>
        <dbReference type="EMBL" id="TCL09898.1"/>
    </source>
</evidence>
<dbReference type="Proteomes" id="UP000295673">
    <property type="component" value="Unassembled WGS sequence"/>
</dbReference>
<dbReference type="RefSeq" id="WP_132859892.1">
    <property type="nucleotide sequence ID" value="NZ_SMGR01000001.1"/>
</dbReference>
<gene>
    <name evidence="1" type="ORF">BXY66_1963</name>
</gene>
<comment type="caution">
    <text evidence="1">The sequence shown here is derived from an EMBL/GenBank/DDBJ whole genome shotgun (WGS) entry which is preliminary data.</text>
</comment>
<evidence type="ECO:0000313" key="2">
    <source>
        <dbReference type="Proteomes" id="UP000295673"/>
    </source>
</evidence>
<proteinExistence type="predicted"/>
<accession>A0A4R1NXA2</accession>
<dbReference type="Pfam" id="PF12525">
    <property type="entry name" value="DUF3726"/>
    <property type="match status" value="1"/>
</dbReference>
<protein>
    <submittedName>
        <fullName evidence="1">Uncharacterized protein DUF3726</fullName>
    </submittedName>
</protein>
<name>A0A4R1NXA2_9RHOB</name>